<dbReference type="EMBL" id="FQVB01000003">
    <property type="protein sequence ID" value="SHE33630.1"/>
    <property type="molecule type" value="Genomic_DNA"/>
</dbReference>
<dbReference type="GO" id="GO:0047545">
    <property type="term" value="F:(S)-2-hydroxyglutarate dehydrogenase activity"/>
    <property type="evidence" value="ECO:0007669"/>
    <property type="project" value="TreeGrafter"/>
</dbReference>
<sequence length="408" mass="44429">MIPNKSNQADVVVIGAGIVGLATALQILKASPATRVVVLEKEAGPGRHQTGHNSGVIHSGIYYRPGSLKARLCLEGARSLITFCREQGIPFEICGKLVAAADGTEVERLEELYRRGVANGVPGMAVLTPREARSMEPHVRCVRALWVPTTGIVDFRQVARDFAAWIEARGGRIQYGTRVLKILPKRGGSKEVEVLTSQGPWAAAGVVNCAGLYADRVARASGSDPEIQIVPFRGEYYTLRGSARRLVRNLIYPVPDPRFPFLGVHFTRMIHGGVEAGPNAVLAWAREGYTKKTVNPRELWETLRYPGFLRLALRYWRPGLEEMARSHSKTLFARALQKLIPDIAEGDLAPGGAGVRAQALDRNGSLLDDFAIVRSPGVVHVLNAPSPAATSSLAIGDYISRIARSFFR</sequence>
<keyword evidence="4" id="KW-0560">Oxidoreductase</keyword>
<dbReference type="PANTHER" id="PTHR43104:SF2">
    <property type="entry name" value="L-2-HYDROXYGLUTARATE DEHYDROGENASE, MITOCHONDRIAL"/>
    <property type="match status" value="1"/>
</dbReference>
<dbReference type="InterPro" id="IPR036188">
    <property type="entry name" value="FAD/NAD-bd_sf"/>
</dbReference>
<evidence type="ECO:0000256" key="2">
    <source>
        <dbReference type="ARBA" id="ARBA00022630"/>
    </source>
</evidence>
<keyword evidence="2" id="KW-0285">Flavoprotein</keyword>
<dbReference type="RefSeq" id="WP_218588337.1">
    <property type="nucleotide sequence ID" value="NZ_FQVB01000003.1"/>
</dbReference>
<gene>
    <name evidence="7" type="ORF">SAMN02745206_00142</name>
</gene>
<dbReference type="InterPro" id="IPR006076">
    <property type="entry name" value="FAD-dep_OxRdtase"/>
</dbReference>
<organism evidence="7 8">
    <name type="scientific">Desulfacinum infernum DSM 9756</name>
    <dbReference type="NCBI Taxonomy" id="1121391"/>
    <lineage>
        <taxon>Bacteria</taxon>
        <taxon>Pseudomonadati</taxon>
        <taxon>Thermodesulfobacteriota</taxon>
        <taxon>Syntrophobacteria</taxon>
        <taxon>Syntrophobacterales</taxon>
        <taxon>Syntrophobacteraceae</taxon>
        <taxon>Desulfacinum</taxon>
    </lineage>
</organism>
<reference evidence="8" key="1">
    <citation type="submission" date="2016-11" db="EMBL/GenBank/DDBJ databases">
        <authorList>
            <person name="Varghese N."/>
            <person name="Submissions S."/>
        </authorList>
    </citation>
    <scope>NUCLEOTIDE SEQUENCE [LARGE SCALE GENOMIC DNA]</scope>
    <source>
        <strain evidence="8">DSM 9756</strain>
    </source>
</reference>
<dbReference type="Gene3D" id="3.50.50.60">
    <property type="entry name" value="FAD/NAD(P)-binding domain"/>
    <property type="match status" value="1"/>
</dbReference>
<evidence type="ECO:0000256" key="3">
    <source>
        <dbReference type="ARBA" id="ARBA00022827"/>
    </source>
</evidence>
<dbReference type="NCBIfam" id="NF008726">
    <property type="entry name" value="PRK11728.1"/>
    <property type="match status" value="1"/>
</dbReference>
<dbReference type="GO" id="GO:0005737">
    <property type="term" value="C:cytoplasm"/>
    <property type="evidence" value="ECO:0007669"/>
    <property type="project" value="TreeGrafter"/>
</dbReference>
<comment type="similarity">
    <text evidence="5">Belongs to the L2HGDH family.</text>
</comment>
<evidence type="ECO:0000313" key="7">
    <source>
        <dbReference type="EMBL" id="SHE33630.1"/>
    </source>
</evidence>
<dbReference type="SUPFAM" id="SSF51905">
    <property type="entry name" value="FAD/NAD(P)-binding domain"/>
    <property type="match status" value="1"/>
</dbReference>
<keyword evidence="8" id="KW-1185">Reference proteome</keyword>
<dbReference type="PANTHER" id="PTHR43104">
    <property type="entry name" value="L-2-HYDROXYGLUTARATE DEHYDROGENASE, MITOCHONDRIAL"/>
    <property type="match status" value="1"/>
</dbReference>
<proteinExistence type="inferred from homology"/>
<evidence type="ECO:0000259" key="6">
    <source>
        <dbReference type="Pfam" id="PF01266"/>
    </source>
</evidence>
<evidence type="ECO:0000256" key="4">
    <source>
        <dbReference type="ARBA" id="ARBA00023002"/>
    </source>
</evidence>
<feature type="domain" description="FAD dependent oxidoreductase" evidence="6">
    <location>
        <begin position="10"/>
        <end position="400"/>
    </location>
</feature>
<dbReference type="STRING" id="1121391.SAMN02745206_00142"/>
<evidence type="ECO:0000313" key="8">
    <source>
        <dbReference type="Proteomes" id="UP000184076"/>
    </source>
</evidence>
<accession>A0A1M4SN35</accession>
<dbReference type="AlphaFoldDB" id="A0A1M4SN35"/>
<evidence type="ECO:0000256" key="1">
    <source>
        <dbReference type="ARBA" id="ARBA00001974"/>
    </source>
</evidence>
<dbReference type="Proteomes" id="UP000184076">
    <property type="component" value="Unassembled WGS sequence"/>
</dbReference>
<comment type="cofactor">
    <cofactor evidence="1">
        <name>FAD</name>
        <dbReference type="ChEBI" id="CHEBI:57692"/>
    </cofactor>
</comment>
<evidence type="ECO:0000256" key="5">
    <source>
        <dbReference type="ARBA" id="ARBA00037941"/>
    </source>
</evidence>
<name>A0A1M4SN35_9BACT</name>
<dbReference type="Pfam" id="PF01266">
    <property type="entry name" value="DAO"/>
    <property type="match status" value="1"/>
</dbReference>
<dbReference type="Gene3D" id="3.30.9.10">
    <property type="entry name" value="D-Amino Acid Oxidase, subunit A, domain 2"/>
    <property type="match status" value="1"/>
</dbReference>
<protein>
    <submittedName>
        <fullName evidence="7">L-2-hydroxyglutarate oxidase</fullName>
    </submittedName>
</protein>
<keyword evidence="3" id="KW-0274">FAD</keyword>